<dbReference type="InterPro" id="IPR011905">
    <property type="entry name" value="GlrX-like_pln_2"/>
</dbReference>
<name>A0A9R1XDR0_LACSA</name>
<dbReference type="InterPro" id="IPR036249">
    <property type="entry name" value="Thioredoxin-like_sf"/>
</dbReference>
<organism evidence="6 7">
    <name type="scientific">Lactuca sativa</name>
    <name type="common">Garden lettuce</name>
    <dbReference type="NCBI Taxonomy" id="4236"/>
    <lineage>
        <taxon>Eukaryota</taxon>
        <taxon>Viridiplantae</taxon>
        <taxon>Streptophyta</taxon>
        <taxon>Embryophyta</taxon>
        <taxon>Tracheophyta</taxon>
        <taxon>Spermatophyta</taxon>
        <taxon>Magnoliopsida</taxon>
        <taxon>eudicotyledons</taxon>
        <taxon>Gunneridae</taxon>
        <taxon>Pentapetalae</taxon>
        <taxon>asterids</taxon>
        <taxon>campanulids</taxon>
        <taxon>Asterales</taxon>
        <taxon>Asteraceae</taxon>
        <taxon>Cichorioideae</taxon>
        <taxon>Cichorieae</taxon>
        <taxon>Lactucinae</taxon>
        <taxon>Lactuca</taxon>
    </lineage>
</organism>
<accession>A0A9R1XDR0</accession>
<evidence type="ECO:0000256" key="1">
    <source>
        <dbReference type="ARBA" id="ARBA00004496"/>
    </source>
</evidence>
<keyword evidence="7" id="KW-1185">Reference proteome</keyword>
<sequence>MQGLRCYNLLSDDQFKLQLTPTTTSPLSIDASESTQMRIQRLITENPVNIFTRSNCFMCDVVKRLFYSIGVFPTVIELEEEEVADLAAFHEHSGGGDEEVPAVFIGGSCVGGLENLVALHLSGHLVLKLVEVGALRSGNNGVVGL</sequence>
<dbReference type="Pfam" id="PF00462">
    <property type="entry name" value="Glutaredoxin"/>
    <property type="match status" value="1"/>
</dbReference>
<dbReference type="GO" id="GO:0005737">
    <property type="term" value="C:cytoplasm"/>
    <property type="evidence" value="ECO:0007669"/>
    <property type="project" value="UniProtKB-SubCell"/>
</dbReference>
<evidence type="ECO:0000256" key="4">
    <source>
        <dbReference type="ARBA" id="ARBA00023284"/>
    </source>
</evidence>
<dbReference type="PROSITE" id="PS51354">
    <property type="entry name" value="GLUTAREDOXIN_2"/>
    <property type="match status" value="1"/>
</dbReference>
<dbReference type="Gramene" id="rna-gnl|WGS:NBSK|LSAT_5X46001_mrna">
    <property type="protein sequence ID" value="cds-PLY73971.1"/>
    <property type="gene ID" value="gene-LSAT_5X46001"/>
</dbReference>
<keyword evidence="3" id="KW-0963">Cytoplasm</keyword>
<evidence type="ECO:0000313" key="7">
    <source>
        <dbReference type="Proteomes" id="UP000235145"/>
    </source>
</evidence>
<dbReference type="Gene3D" id="3.40.30.10">
    <property type="entry name" value="Glutaredoxin"/>
    <property type="match status" value="1"/>
</dbReference>
<evidence type="ECO:0000313" key="6">
    <source>
        <dbReference type="EMBL" id="KAJ0204422.1"/>
    </source>
</evidence>
<dbReference type="NCBIfam" id="TIGR02189">
    <property type="entry name" value="GlrX-like_plant"/>
    <property type="match status" value="1"/>
</dbReference>
<dbReference type="InterPro" id="IPR002109">
    <property type="entry name" value="Glutaredoxin"/>
</dbReference>
<evidence type="ECO:0000256" key="3">
    <source>
        <dbReference type="ARBA" id="ARBA00022490"/>
    </source>
</evidence>
<gene>
    <name evidence="6" type="ORF">LSAT_V11C500246160</name>
</gene>
<evidence type="ECO:0000256" key="2">
    <source>
        <dbReference type="ARBA" id="ARBA00007568"/>
    </source>
</evidence>
<protein>
    <recommendedName>
        <fullName evidence="5">Glutaredoxin domain-containing protein</fullName>
    </recommendedName>
</protein>
<proteinExistence type="inferred from homology"/>
<dbReference type="PANTHER" id="PTHR10168">
    <property type="entry name" value="GLUTAREDOXIN"/>
    <property type="match status" value="1"/>
</dbReference>
<keyword evidence="4" id="KW-0676">Redox-active center</keyword>
<evidence type="ECO:0000259" key="5">
    <source>
        <dbReference type="Pfam" id="PF00462"/>
    </source>
</evidence>
<dbReference type="SUPFAM" id="SSF52833">
    <property type="entry name" value="Thioredoxin-like"/>
    <property type="match status" value="1"/>
</dbReference>
<dbReference type="AlphaFoldDB" id="A0A9R1XDR0"/>
<dbReference type="OrthoDB" id="418495at2759"/>
<comment type="subcellular location">
    <subcellularLocation>
        <location evidence="1">Cytoplasm</location>
    </subcellularLocation>
</comment>
<dbReference type="PRINTS" id="PR00160">
    <property type="entry name" value="GLUTAREDOXIN"/>
</dbReference>
<feature type="domain" description="Glutaredoxin" evidence="5">
    <location>
        <begin position="48"/>
        <end position="110"/>
    </location>
</feature>
<dbReference type="EMBL" id="NBSK02000005">
    <property type="protein sequence ID" value="KAJ0204422.1"/>
    <property type="molecule type" value="Genomic_DNA"/>
</dbReference>
<dbReference type="InterPro" id="IPR014025">
    <property type="entry name" value="Glutaredoxin_subgr"/>
</dbReference>
<reference evidence="6 7" key="1">
    <citation type="journal article" date="2017" name="Nat. Commun.">
        <title>Genome assembly with in vitro proximity ligation data and whole-genome triplication in lettuce.</title>
        <authorList>
            <person name="Reyes-Chin-Wo S."/>
            <person name="Wang Z."/>
            <person name="Yang X."/>
            <person name="Kozik A."/>
            <person name="Arikit S."/>
            <person name="Song C."/>
            <person name="Xia L."/>
            <person name="Froenicke L."/>
            <person name="Lavelle D.O."/>
            <person name="Truco M.J."/>
            <person name="Xia R."/>
            <person name="Zhu S."/>
            <person name="Xu C."/>
            <person name="Xu H."/>
            <person name="Xu X."/>
            <person name="Cox K."/>
            <person name="Korf I."/>
            <person name="Meyers B.C."/>
            <person name="Michelmore R.W."/>
        </authorList>
    </citation>
    <scope>NUCLEOTIDE SEQUENCE [LARGE SCALE GENOMIC DNA]</scope>
    <source>
        <strain evidence="7">cv. Salinas</strain>
        <tissue evidence="6">Seedlings</tissue>
    </source>
</reference>
<comment type="similarity">
    <text evidence="2">Belongs to the glutaredoxin family. CC-type subfamily.</text>
</comment>
<dbReference type="Proteomes" id="UP000235145">
    <property type="component" value="Unassembled WGS sequence"/>
</dbReference>
<comment type="caution">
    <text evidence="6">The sequence shown here is derived from an EMBL/GenBank/DDBJ whole genome shotgun (WGS) entry which is preliminary data.</text>
</comment>